<proteinExistence type="predicted"/>
<dbReference type="Gene3D" id="3.60.21.10">
    <property type="match status" value="1"/>
</dbReference>
<dbReference type="SUPFAM" id="SSF49363">
    <property type="entry name" value="Purple acid phosphatase, N-terminal domain"/>
    <property type="match status" value="1"/>
</dbReference>
<dbReference type="SMART" id="SM00060">
    <property type="entry name" value="FN3"/>
    <property type="match status" value="1"/>
</dbReference>
<sequence>MSRACSPRPSRRPRFGQALAGLLLALPALAATKQAQPFHDDDADAPCKVWNSTPAITMPPLLLDVSGTSVVVEWMTDSDSDGTVRYGEHGLDHAAVAGHDGLLDVGTFHRVVIGGLEPGHTYRYQVAARRVVAVKPYRPERGNTVQGATPRFTTLDPAHTSARFAVITDTHEKVPRIHTLLGEIGKTPEDFVAHLGDTVNWAASEQQFKDVFLSPAAEGLGGSTPLLYVRGNHEYRGPFARQLGLYLHEQGGRYDYVRDDGPLHLIVVDTGEDKPDDTNVYAGLNDLRDYRREGLVRFGAALSDARTCSAPFTVVFRHQPDWGWTGGDNAKWARLANQAHVDLFIAGHLHYFKHIKPGEQGNDFPILVVGQDQVAWVEATGTELKVRVTDSQGKLIDAFTLARKTK</sequence>
<dbReference type="Pfam" id="PF16656">
    <property type="entry name" value="Pur_ac_phosph_N"/>
    <property type="match status" value="1"/>
</dbReference>
<keyword evidence="1 2" id="KW-0732">Signal</keyword>
<dbReference type="Proteomes" id="UP001556170">
    <property type="component" value="Unassembled WGS sequence"/>
</dbReference>
<evidence type="ECO:0000313" key="5">
    <source>
        <dbReference type="Proteomes" id="UP001556170"/>
    </source>
</evidence>
<keyword evidence="5" id="KW-1185">Reference proteome</keyword>
<dbReference type="Pfam" id="PF00149">
    <property type="entry name" value="Metallophos"/>
    <property type="match status" value="1"/>
</dbReference>
<dbReference type="RefSeq" id="WP_367844127.1">
    <property type="nucleotide sequence ID" value="NZ_JBFOHL010000004.1"/>
</dbReference>
<name>A0ABV3QN32_9GAMM</name>
<comment type="caution">
    <text evidence="4">The sequence shown here is derived from an EMBL/GenBank/DDBJ whole genome shotgun (WGS) entry which is preliminary data.</text>
</comment>
<evidence type="ECO:0000259" key="3">
    <source>
        <dbReference type="SMART" id="SM00060"/>
    </source>
</evidence>
<dbReference type="CDD" id="cd00063">
    <property type="entry name" value="FN3"/>
    <property type="match status" value="1"/>
</dbReference>
<dbReference type="InterPro" id="IPR015914">
    <property type="entry name" value="PAPs_N"/>
</dbReference>
<accession>A0ABV3QN32</accession>
<feature type="domain" description="Fibronectin type-III" evidence="3">
    <location>
        <begin position="53"/>
        <end position="136"/>
    </location>
</feature>
<protein>
    <submittedName>
        <fullName evidence="4">Metallophosphoesterase</fullName>
    </submittedName>
</protein>
<dbReference type="InterPro" id="IPR029052">
    <property type="entry name" value="Metallo-depent_PP-like"/>
</dbReference>
<dbReference type="InterPro" id="IPR039331">
    <property type="entry name" value="PAPs-like"/>
</dbReference>
<evidence type="ECO:0000313" key="4">
    <source>
        <dbReference type="EMBL" id="MEW9623819.1"/>
    </source>
</evidence>
<evidence type="ECO:0000256" key="2">
    <source>
        <dbReference type="SAM" id="SignalP"/>
    </source>
</evidence>
<organism evidence="4 5">
    <name type="scientific">Rhodanobacter geophilus</name>
    <dbReference type="NCBI Taxonomy" id="3162488"/>
    <lineage>
        <taxon>Bacteria</taxon>
        <taxon>Pseudomonadati</taxon>
        <taxon>Pseudomonadota</taxon>
        <taxon>Gammaproteobacteria</taxon>
        <taxon>Lysobacterales</taxon>
        <taxon>Rhodanobacteraceae</taxon>
        <taxon>Rhodanobacter</taxon>
    </lineage>
</organism>
<dbReference type="InterPro" id="IPR004843">
    <property type="entry name" value="Calcineurin-like_PHP"/>
</dbReference>
<reference evidence="4 5" key="1">
    <citation type="submission" date="2024-06" db="EMBL/GenBank/DDBJ databases">
        <authorList>
            <person name="Woo H."/>
        </authorList>
    </citation>
    <scope>NUCLEOTIDE SEQUENCE [LARGE SCALE GENOMIC DNA]</scope>
    <source>
        <strain evidence="4 5">S2-g</strain>
    </source>
</reference>
<dbReference type="EMBL" id="JBFOHL010000004">
    <property type="protein sequence ID" value="MEW9623819.1"/>
    <property type="molecule type" value="Genomic_DNA"/>
</dbReference>
<gene>
    <name evidence="4" type="ORF">ABQJ56_06220</name>
</gene>
<dbReference type="InterPro" id="IPR008963">
    <property type="entry name" value="Purple_acid_Pase-like_N"/>
</dbReference>
<dbReference type="SUPFAM" id="SSF56300">
    <property type="entry name" value="Metallo-dependent phosphatases"/>
    <property type="match status" value="1"/>
</dbReference>
<feature type="chain" id="PRO_5045964879" evidence="2">
    <location>
        <begin position="31"/>
        <end position="406"/>
    </location>
</feature>
<dbReference type="InterPro" id="IPR003961">
    <property type="entry name" value="FN3_dom"/>
</dbReference>
<dbReference type="PANTHER" id="PTHR22953:SF153">
    <property type="entry name" value="PURPLE ACID PHOSPHATASE"/>
    <property type="match status" value="1"/>
</dbReference>
<feature type="signal peptide" evidence="2">
    <location>
        <begin position="1"/>
        <end position="30"/>
    </location>
</feature>
<evidence type="ECO:0000256" key="1">
    <source>
        <dbReference type="ARBA" id="ARBA00022729"/>
    </source>
</evidence>
<dbReference type="PANTHER" id="PTHR22953">
    <property type="entry name" value="ACID PHOSPHATASE RELATED"/>
    <property type="match status" value="1"/>
</dbReference>